<keyword evidence="7" id="KW-0430">Lectin</keyword>
<comment type="caution">
    <text evidence="16">Lacks conserved residue(s) required for the propagation of feature annotation.</text>
</comment>
<dbReference type="Pfam" id="PF00059">
    <property type="entry name" value="Lectin_C"/>
    <property type="match status" value="1"/>
</dbReference>
<dbReference type="FunFam" id="2.10.25.10:FF:000406">
    <property type="entry name" value="CD248 molecule"/>
    <property type="match status" value="1"/>
</dbReference>
<dbReference type="SMART" id="SM00181">
    <property type="entry name" value="EGF"/>
    <property type="match status" value="6"/>
</dbReference>
<dbReference type="PIRSF" id="PIRSF001775">
    <property type="entry name" value="CD93/CD141"/>
    <property type="match status" value="1"/>
</dbReference>
<comment type="function">
    <text evidence="14">Endothelial cell receptor that plays a critical role in regulating several physiological processes including hemostasis, coagulation, fibrinolysis, inflammation, and angiogenesis. Acts as a cofactor for thrombin activation of protein C/PROC on the surface of vascular endothelial cells leading to initiation of the activated protein C anticoagulant pathway. Also accelerates the activation of the plasma carboxypeptidase B2/CPB2, which catalyzes removal of C-terminal basic amino acids from its substrates including kinins or anaphylatoxins leading to fibrinolysis inhibition. Plays critical protective roles in changing the cleavage specificity of protease-activated receptor 1/PAR1, inhibiting endothelial cell permeability and inflammation. Suppresses inflammation distinctly from its anticoagulant cofactor activity by sequestering HMGB1 thereby preventing it from engaging cellular receptors such as RAGE and contributing to the inflammatory response.</text>
</comment>
<dbReference type="InterPro" id="IPR049883">
    <property type="entry name" value="NOTCH1_EGF-like"/>
</dbReference>
<evidence type="ECO:0000256" key="4">
    <source>
        <dbReference type="ARBA" id="ARBA00022553"/>
    </source>
</evidence>
<comment type="subunit">
    <text evidence="15">Interacts with ITGAL, ITGAM and ITGB2. Interacts with thrombin/F2; this interaction switches the specificity of thrombin from a procoagulant to an anticoagulant and antifibrinolytic protease. Interacts with ANGP1 and ANGP2; these interactions significantly inhibit the generation of activated PC and TAFIa/CPB2 by the thrombin/thrombomodulin complex. Interacts with PF4; this interaction enhances generation of activated protein C. Interacts with HMGB1; this interaction inhibits HMGB1 inflammatory activity.</text>
</comment>
<keyword evidence="8" id="KW-0677">Repeat</keyword>
<evidence type="ECO:0000259" key="20">
    <source>
        <dbReference type="PROSITE" id="PS50026"/>
    </source>
</evidence>
<dbReference type="SUPFAM" id="SSF56436">
    <property type="entry name" value="C-type lectin-like"/>
    <property type="match status" value="1"/>
</dbReference>
<dbReference type="PROSITE" id="PS01187">
    <property type="entry name" value="EGF_CA"/>
    <property type="match status" value="2"/>
</dbReference>
<gene>
    <name evidence="22" type="primary">THBD</name>
</gene>
<keyword evidence="4" id="KW-0597">Phosphoprotein</keyword>
<evidence type="ECO:0000256" key="7">
    <source>
        <dbReference type="ARBA" id="ARBA00022734"/>
    </source>
</evidence>
<evidence type="ECO:0000256" key="3">
    <source>
        <dbReference type="ARBA" id="ARBA00022536"/>
    </source>
</evidence>
<dbReference type="GO" id="GO:0004888">
    <property type="term" value="F:transmembrane signaling receptor activity"/>
    <property type="evidence" value="ECO:0007669"/>
    <property type="project" value="InterPro"/>
</dbReference>
<feature type="transmembrane region" description="Helical" evidence="18">
    <location>
        <begin position="490"/>
        <end position="512"/>
    </location>
</feature>
<evidence type="ECO:0000256" key="2">
    <source>
        <dbReference type="ARBA" id="ARBA00019822"/>
    </source>
</evidence>
<feature type="domain" description="EGF-like" evidence="20">
    <location>
        <begin position="411"/>
        <end position="448"/>
    </location>
</feature>
<dbReference type="SUPFAM" id="SSF57184">
    <property type="entry name" value="Growth factor receptor domain"/>
    <property type="match status" value="1"/>
</dbReference>
<dbReference type="InterPro" id="IPR009030">
    <property type="entry name" value="Growth_fac_rcpt_cys_sf"/>
</dbReference>
<dbReference type="SUPFAM" id="SSF57196">
    <property type="entry name" value="EGF/Laminin"/>
    <property type="match status" value="2"/>
</dbReference>
<evidence type="ECO:0000256" key="19">
    <source>
        <dbReference type="SAM" id="SignalP"/>
    </source>
</evidence>
<dbReference type="Pfam" id="PF07645">
    <property type="entry name" value="EGF_CA"/>
    <property type="match status" value="3"/>
</dbReference>
<evidence type="ECO:0000256" key="8">
    <source>
        <dbReference type="ARBA" id="ARBA00022737"/>
    </source>
</evidence>
<keyword evidence="10 18" id="KW-1133">Transmembrane helix</keyword>
<feature type="chain" id="PRO_5008374794" description="Thrombomodulin" evidence="19">
    <location>
        <begin position="19"/>
        <end position="548"/>
    </location>
</feature>
<dbReference type="Gene3D" id="2.10.25.10">
    <property type="entry name" value="Laminin"/>
    <property type="match status" value="5"/>
</dbReference>
<feature type="domain" description="EGF-like" evidence="20">
    <location>
        <begin position="333"/>
        <end position="367"/>
    </location>
</feature>
<dbReference type="GO" id="GO:0030246">
    <property type="term" value="F:carbohydrate binding"/>
    <property type="evidence" value="ECO:0007669"/>
    <property type="project" value="UniProtKB-KW"/>
</dbReference>
<protein>
    <recommendedName>
        <fullName evidence="2">Thrombomodulin</fullName>
    </recommendedName>
</protein>
<dbReference type="PRINTS" id="PR00907">
    <property type="entry name" value="THRMBOMODULN"/>
</dbReference>
<evidence type="ECO:0000256" key="5">
    <source>
        <dbReference type="ARBA" id="ARBA00022692"/>
    </source>
</evidence>
<proteinExistence type="predicted"/>
<keyword evidence="12" id="KW-1015">Disulfide bond</keyword>
<dbReference type="InterPro" id="IPR001881">
    <property type="entry name" value="EGF-like_Ca-bd_dom"/>
</dbReference>
<keyword evidence="6 19" id="KW-0732">Signal</keyword>
<dbReference type="PROSITE" id="PS00010">
    <property type="entry name" value="ASX_HYDROXYL"/>
    <property type="match status" value="3"/>
</dbReference>
<feature type="region of interest" description="Disordered" evidence="17">
    <location>
        <begin position="516"/>
        <end position="548"/>
    </location>
</feature>
<dbReference type="GO" id="GO:0016020">
    <property type="term" value="C:membrane"/>
    <property type="evidence" value="ECO:0007669"/>
    <property type="project" value="UniProtKB-SubCell"/>
</dbReference>
<feature type="compositionally biased region" description="Low complexity" evidence="17">
    <location>
        <begin position="519"/>
        <end position="528"/>
    </location>
</feature>
<organism evidence="22">
    <name type="scientific">Nothobranchius pienaari</name>
    <dbReference type="NCBI Taxonomy" id="704102"/>
    <lineage>
        <taxon>Eukaryota</taxon>
        <taxon>Metazoa</taxon>
        <taxon>Chordata</taxon>
        <taxon>Craniata</taxon>
        <taxon>Vertebrata</taxon>
        <taxon>Euteleostomi</taxon>
        <taxon>Actinopterygii</taxon>
        <taxon>Neopterygii</taxon>
        <taxon>Teleostei</taxon>
        <taxon>Neoteleostei</taxon>
        <taxon>Acanthomorphata</taxon>
        <taxon>Ovalentaria</taxon>
        <taxon>Atherinomorphae</taxon>
        <taxon>Cyprinodontiformes</taxon>
        <taxon>Nothobranchiidae</taxon>
        <taxon>Nothobranchius</taxon>
    </lineage>
</organism>
<evidence type="ECO:0000256" key="18">
    <source>
        <dbReference type="SAM" id="Phobius"/>
    </source>
</evidence>
<dbReference type="InterPro" id="IPR016187">
    <property type="entry name" value="CTDL_fold"/>
</dbReference>
<dbReference type="InterPro" id="IPR000742">
    <property type="entry name" value="EGF"/>
</dbReference>
<dbReference type="Pfam" id="PF09064">
    <property type="entry name" value="EGF_Tme5"/>
    <property type="match status" value="1"/>
</dbReference>
<dbReference type="PROSITE" id="PS50041">
    <property type="entry name" value="C_TYPE_LECTIN_2"/>
    <property type="match status" value="1"/>
</dbReference>
<evidence type="ECO:0000256" key="16">
    <source>
        <dbReference type="PROSITE-ProRule" id="PRU00076"/>
    </source>
</evidence>
<feature type="signal peptide" evidence="19">
    <location>
        <begin position="1"/>
        <end position="18"/>
    </location>
</feature>
<reference evidence="22" key="1">
    <citation type="submission" date="2016-05" db="EMBL/GenBank/DDBJ databases">
        <authorList>
            <person name="Lavstsen T."/>
            <person name="Jespersen J.S."/>
        </authorList>
    </citation>
    <scope>NUCLEOTIDE SEQUENCE</scope>
    <source>
        <tissue evidence="22">Brain</tissue>
    </source>
</reference>
<dbReference type="PROSITE" id="PS01186">
    <property type="entry name" value="EGF_2"/>
    <property type="match status" value="1"/>
</dbReference>
<reference evidence="22" key="2">
    <citation type="submission" date="2016-06" db="EMBL/GenBank/DDBJ databases">
        <title>The genome of a short-lived fish provides insights into sex chromosome evolution and the genetic control of aging.</title>
        <authorList>
            <person name="Reichwald K."/>
            <person name="Felder M."/>
            <person name="Petzold A."/>
            <person name="Koch P."/>
            <person name="Groth M."/>
            <person name="Platzer M."/>
        </authorList>
    </citation>
    <scope>NUCLEOTIDE SEQUENCE</scope>
    <source>
        <tissue evidence="22">Brain</tissue>
    </source>
</reference>
<feature type="domain" description="EGF-like" evidence="20">
    <location>
        <begin position="292"/>
        <end position="330"/>
    </location>
</feature>
<dbReference type="SMART" id="SM00034">
    <property type="entry name" value="CLECT"/>
    <property type="match status" value="1"/>
</dbReference>
<dbReference type="InterPro" id="IPR018097">
    <property type="entry name" value="EGF_Ca-bd_CS"/>
</dbReference>
<feature type="domain" description="C-type lectin" evidence="21">
    <location>
        <begin position="27"/>
        <end position="141"/>
    </location>
</feature>
<evidence type="ECO:0000256" key="6">
    <source>
        <dbReference type="ARBA" id="ARBA00022729"/>
    </source>
</evidence>
<dbReference type="InterPro" id="IPR001304">
    <property type="entry name" value="C-type_lectin-like"/>
</dbReference>
<evidence type="ECO:0000256" key="15">
    <source>
        <dbReference type="ARBA" id="ARBA00046453"/>
    </source>
</evidence>
<accession>A0A1A8MD02</accession>
<name>A0A1A8MD02_9TELE</name>
<sequence length="548" mass="59315">MDMGTWTLLVLLLGPVGALTPHSGYCIGKGCFAWFRVPSDFRTAQSHCQDLGGHLMTVRTSVSNDVLSVLVGNVTGSFWIGLHRPSGCPEPAAKLSGFQWVTTDSESDFRNWLQNFTSSCSVERCVSVNGQDGFRWRPTRCGRSTAGFLCEFGSTEQCQAQAVGPGESVSYMIPYGFRVDDLPMVPLGSTATRFPSGTRFICSSAGWLPAPWSCEISVGGCEYQCAPGPDNDPVCVCPPGRTINPGNKVSCEPSGLGDPCAKRRCQQICFMDGACGCEHGFRLAEDGTSCVDFNECANERQCPGENFMCVNTQLRYKCVCQVGFTSRRGLCVDRDECVSAPCEHECVNTPGSYRCGCYDGYVVDKASPDRCKLFCGKDECPAVCDPNDGRQCYCPEGYVAEERPDGTFCLEIDECAYSYCDQGCINTFGGYVCSCDPGFKLVEEYRCVKTDEEDPEEGPPTPNPTSLNESPPLPDPDPTHRPSAITPGGLVGIIVCVVVLITLLVFAAHLGLRQRGRKSSSASGAPRAAGEESHSLQRVRTHSHVDSF</sequence>
<keyword evidence="3 16" id="KW-0245">EGF-like domain</keyword>
<dbReference type="InterPro" id="IPR000152">
    <property type="entry name" value="EGF-type_Asp/Asn_hydroxyl_site"/>
</dbReference>
<keyword evidence="13" id="KW-0325">Glycoprotein</keyword>
<keyword evidence="11 18" id="KW-0472">Membrane</keyword>
<evidence type="ECO:0000256" key="10">
    <source>
        <dbReference type="ARBA" id="ARBA00022989"/>
    </source>
</evidence>
<feature type="region of interest" description="Disordered" evidence="17">
    <location>
        <begin position="450"/>
        <end position="483"/>
    </location>
</feature>
<dbReference type="GO" id="GO:0005509">
    <property type="term" value="F:calcium ion binding"/>
    <property type="evidence" value="ECO:0007669"/>
    <property type="project" value="InterPro"/>
</dbReference>
<dbReference type="InterPro" id="IPR015149">
    <property type="entry name" value="Tme5_EGF-like"/>
</dbReference>
<evidence type="ECO:0000313" key="22">
    <source>
        <dbReference type="EMBL" id="SBR54692.1"/>
    </source>
</evidence>
<evidence type="ECO:0000256" key="13">
    <source>
        <dbReference type="ARBA" id="ARBA00023180"/>
    </source>
</evidence>
<dbReference type="SMART" id="SM00179">
    <property type="entry name" value="EGF_CA"/>
    <property type="match status" value="3"/>
</dbReference>
<evidence type="ECO:0000256" key="17">
    <source>
        <dbReference type="SAM" id="MobiDB-lite"/>
    </source>
</evidence>
<dbReference type="EMBL" id="HAEF01013533">
    <property type="protein sequence ID" value="SBR54692.1"/>
    <property type="molecule type" value="Transcribed_RNA"/>
</dbReference>
<dbReference type="PANTHER" id="PTHR14789">
    <property type="entry name" value="CHONDROLECTIN VARIANT CHODLFDELTAE"/>
    <property type="match status" value="1"/>
</dbReference>
<dbReference type="AlphaFoldDB" id="A0A1A8MD02"/>
<evidence type="ECO:0000256" key="12">
    <source>
        <dbReference type="ARBA" id="ARBA00023157"/>
    </source>
</evidence>
<keyword evidence="5 18" id="KW-0812">Transmembrane</keyword>
<dbReference type="InterPro" id="IPR016186">
    <property type="entry name" value="C-type_lectin-like/link_sf"/>
</dbReference>
<evidence type="ECO:0000256" key="11">
    <source>
        <dbReference type="ARBA" id="ARBA00023136"/>
    </source>
</evidence>
<dbReference type="InterPro" id="IPR051505">
    <property type="entry name" value="C-type_lectin_domain"/>
</dbReference>
<dbReference type="Gene3D" id="3.10.100.10">
    <property type="entry name" value="Mannose-Binding Protein A, subunit A"/>
    <property type="match status" value="1"/>
</dbReference>
<dbReference type="PROSITE" id="PS50026">
    <property type="entry name" value="EGF_3"/>
    <property type="match status" value="3"/>
</dbReference>
<evidence type="ECO:0000256" key="9">
    <source>
        <dbReference type="ARBA" id="ARBA00022974"/>
    </source>
</evidence>
<evidence type="ECO:0000256" key="14">
    <source>
        <dbReference type="ARBA" id="ARBA00045242"/>
    </source>
</evidence>
<dbReference type="CDD" id="cd00054">
    <property type="entry name" value="EGF_CA"/>
    <property type="match status" value="1"/>
</dbReference>
<keyword evidence="9" id="KW-0654">Proteoglycan</keyword>
<comment type="subcellular location">
    <subcellularLocation>
        <location evidence="1">Membrane</location>
        <topology evidence="1">Single-pass type I membrane protein</topology>
    </subcellularLocation>
</comment>
<evidence type="ECO:0000256" key="1">
    <source>
        <dbReference type="ARBA" id="ARBA00004479"/>
    </source>
</evidence>
<dbReference type="PANTHER" id="PTHR14789:SF9">
    <property type="entry name" value="THROMBOMODULIN"/>
    <property type="match status" value="1"/>
</dbReference>
<evidence type="ECO:0000259" key="21">
    <source>
        <dbReference type="PROSITE" id="PS50041"/>
    </source>
</evidence>